<feature type="non-terminal residue" evidence="2">
    <location>
        <position position="1"/>
    </location>
</feature>
<evidence type="ECO:0008006" key="4">
    <source>
        <dbReference type="Google" id="ProtNLM"/>
    </source>
</evidence>
<keyword evidence="3" id="KW-1185">Reference proteome</keyword>
<dbReference type="PANTHER" id="PTHR47482">
    <property type="entry name" value="OS11G0632001 PROTEIN"/>
    <property type="match status" value="1"/>
</dbReference>
<comment type="caution">
    <text evidence="2">The sequence shown here is derived from an EMBL/GenBank/DDBJ whole genome shotgun (WGS) entry which is preliminary data.</text>
</comment>
<evidence type="ECO:0000313" key="2">
    <source>
        <dbReference type="EMBL" id="TVU22822.1"/>
    </source>
</evidence>
<sequence length="406" mass="45000">MATAFVSPPGYTVFQHPRPPVACSAAGVSDPYAAAGSGFSFQDLMRSATFGLLAQPPATSRHFNAYGSTNLEDDSSRSTSGHEAGAPSSETSEKTKLFPAVQPILNAGHGPSGQVVEEMSYPARELSDEAVIDYNGCDNDSGYSSSASSVYEVDSDDDFDIGMNSSFDVGCPADSAREIGNETANITGCHEGQGVDNAAAVMRRTKKGEKRPDCRGTEPRAIYKSKKTGCPALLRLLRTEDDGWFIVCHKSEHNHPLSESCGEKRQWYSHKKLDDSTKDMVRYLRENNVPFAKVRCIMGSLYGSMENVPISKRSLKREWPIEEHAMTFYTSATYNLFRKEIDKSTYYFAIETKKGEEFDVIHVKPSRRPQWGEAKYVVVIKNDGQYYDCQCGLYQHFGILCCHVLR</sequence>
<evidence type="ECO:0000256" key="1">
    <source>
        <dbReference type="SAM" id="MobiDB-lite"/>
    </source>
</evidence>
<dbReference type="PANTHER" id="PTHR47482:SF5">
    <property type="entry name" value="FAR1 DOMAIN-CONTAINING PROTEIN"/>
    <property type="match status" value="1"/>
</dbReference>
<proteinExistence type="predicted"/>
<dbReference type="AlphaFoldDB" id="A0A5J9UGQ1"/>
<dbReference type="Proteomes" id="UP000324897">
    <property type="component" value="Unassembled WGS sequence"/>
</dbReference>
<feature type="region of interest" description="Disordered" evidence="1">
    <location>
        <begin position="63"/>
        <end position="95"/>
    </location>
</feature>
<dbReference type="EMBL" id="RWGY01000026">
    <property type="protein sequence ID" value="TVU22822.1"/>
    <property type="molecule type" value="Genomic_DNA"/>
</dbReference>
<feature type="non-terminal residue" evidence="2">
    <location>
        <position position="406"/>
    </location>
</feature>
<dbReference type="Gramene" id="TVU22822">
    <property type="protein sequence ID" value="TVU22822"/>
    <property type="gene ID" value="EJB05_32542"/>
</dbReference>
<name>A0A5J9UGQ1_9POAL</name>
<protein>
    <recommendedName>
        <fullName evidence="4">Protein FAR1-RELATED SEQUENCE</fullName>
    </recommendedName>
</protein>
<reference evidence="2 3" key="1">
    <citation type="journal article" date="2019" name="Sci. Rep.">
        <title>A high-quality genome of Eragrostis curvula grass provides insights into Poaceae evolution and supports new strategies to enhance forage quality.</title>
        <authorList>
            <person name="Carballo J."/>
            <person name="Santos B.A.C.M."/>
            <person name="Zappacosta D."/>
            <person name="Garbus I."/>
            <person name="Selva J.P."/>
            <person name="Gallo C.A."/>
            <person name="Diaz A."/>
            <person name="Albertini E."/>
            <person name="Caccamo M."/>
            <person name="Echenique V."/>
        </authorList>
    </citation>
    <scope>NUCLEOTIDE SEQUENCE [LARGE SCALE GENOMIC DNA]</scope>
    <source>
        <strain evidence="3">cv. Victoria</strain>
        <tissue evidence="2">Leaf</tissue>
    </source>
</reference>
<organism evidence="2 3">
    <name type="scientific">Eragrostis curvula</name>
    <name type="common">weeping love grass</name>
    <dbReference type="NCBI Taxonomy" id="38414"/>
    <lineage>
        <taxon>Eukaryota</taxon>
        <taxon>Viridiplantae</taxon>
        <taxon>Streptophyta</taxon>
        <taxon>Embryophyta</taxon>
        <taxon>Tracheophyta</taxon>
        <taxon>Spermatophyta</taxon>
        <taxon>Magnoliopsida</taxon>
        <taxon>Liliopsida</taxon>
        <taxon>Poales</taxon>
        <taxon>Poaceae</taxon>
        <taxon>PACMAD clade</taxon>
        <taxon>Chloridoideae</taxon>
        <taxon>Eragrostideae</taxon>
        <taxon>Eragrostidinae</taxon>
        <taxon>Eragrostis</taxon>
    </lineage>
</organism>
<evidence type="ECO:0000313" key="3">
    <source>
        <dbReference type="Proteomes" id="UP000324897"/>
    </source>
</evidence>
<accession>A0A5J9UGQ1</accession>
<gene>
    <name evidence="2" type="ORF">EJB05_32542</name>
</gene>